<name>A0A5P1ELP9_ASPOF</name>
<evidence type="ECO:0000256" key="1">
    <source>
        <dbReference type="SAM" id="MobiDB-lite"/>
    </source>
</evidence>
<keyword evidence="3" id="KW-1185">Reference proteome</keyword>
<gene>
    <name evidence="2" type="ORF">A4U43_C06F9680</name>
</gene>
<feature type="region of interest" description="Disordered" evidence="1">
    <location>
        <begin position="57"/>
        <end position="90"/>
    </location>
</feature>
<dbReference type="AlphaFoldDB" id="A0A5P1ELP9"/>
<reference evidence="3" key="1">
    <citation type="journal article" date="2017" name="Nat. Commun.">
        <title>The asparagus genome sheds light on the origin and evolution of a young Y chromosome.</title>
        <authorList>
            <person name="Harkess A."/>
            <person name="Zhou J."/>
            <person name="Xu C."/>
            <person name="Bowers J.E."/>
            <person name="Van der Hulst R."/>
            <person name="Ayyampalayam S."/>
            <person name="Mercati F."/>
            <person name="Riccardi P."/>
            <person name="McKain M.R."/>
            <person name="Kakrana A."/>
            <person name="Tang H."/>
            <person name="Ray J."/>
            <person name="Groenendijk J."/>
            <person name="Arikit S."/>
            <person name="Mathioni S.M."/>
            <person name="Nakano M."/>
            <person name="Shan H."/>
            <person name="Telgmann-Rauber A."/>
            <person name="Kanno A."/>
            <person name="Yue Z."/>
            <person name="Chen H."/>
            <person name="Li W."/>
            <person name="Chen Y."/>
            <person name="Xu X."/>
            <person name="Zhang Y."/>
            <person name="Luo S."/>
            <person name="Chen H."/>
            <person name="Gao J."/>
            <person name="Mao Z."/>
            <person name="Pires J.C."/>
            <person name="Luo M."/>
            <person name="Kudrna D."/>
            <person name="Wing R.A."/>
            <person name="Meyers B.C."/>
            <person name="Yi K."/>
            <person name="Kong H."/>
            <person name="Lavrijsen P."/>
            <person name="Sunseri F."/>
            <person name="Falavigna A."/>
            <person name="Ye Y."/>
            <person name="Leebens-Mack J.H."/>
            <person name="Chen G."/>
        </authorList>
    </citation>
    <scope>NUCLEOTIDE SEQUENCE [LARGE SCALE GENOMIC DNA]</scope>
    <source>
        <strain evidence="3">cv. DH0086</strain>
    </source>
</reference>
<organism evidence="2 3">
    <name type="scientific">Asparagus officinalis</name>
    <name type="common">Garden asparagus</name>
    <dbReference type="NCBI Taxonomy" id="4686"/>
    <lineage>
        <taxon>Eukaryota</taxon>
        <taxon>Viridiplantae</taxon>
        <taxon>Streptophyta</taxon>
        <taxon>Embryophyta</taxon>
        <taxon>Tracheophyta</taxon>
        <taxon>Spermatophyta</taxon>
        <taxon>Magnoliopsida</taxon>
        <taxon>Liliopsida</taxon>
        <taxon>Asparagales</taxon>
        <taxon>Asparagaceae</taxon>
        <taxon>Asparagoideae</taxon>
        <taxon>Asparagus</taxon>
    </lineage>
</organism>
<feature type="compositionally biased region" description="Low complexity" evidence="1">
    <location>
        <begin position="61"/>
        <end position="76"/>
    </location>
</feature>
<proteinExistence type="predicted"/>
<dbReference type="Proteomes" id="UP000243459">
    <property type="component" value="Chromosome 6"/>
</dbReference>
<feature type="compositionally biased region" description="Gly residues" evidence="1">
    <location>
        <begin position="1"/>
        <end position="11"/>
    </location>
</feature>
<sequence>MGVGGSGAGKRIGGRLSDSCGRQDSSAAVAKAAAYGGWSRRDMGMAPRAKVSVSKKWGRNASSSTAAEVAATSGAGDDARAQEGVPNIEG</sequence>
<evidence type="ECO:0000313" key="3">
    <source>
        <dbReference type="Proteomes" id="UP000243459"/>
    </source>
</evidence>
<feature type="region of interest" description="Disordered" evidence="1">
    <location>
        <begin position="1"/>
        <end position="25"/>
    </location>
</feature>
<dbReference type="Gramene" id="ONK66573">
    <property type="protein sequence ID" value="ONK66573"/>
    <property type="gene ID" value="A4U43_C06F9680"/>
</dbReference>
<dbReference type="EMBL" id="CM007386">
    <property type="protein sequence ID" value="ONK66573.1"/>
    <property type="molecule type" value="Genomic_DNA"/>
</dbReference>
<evidence type="ECO:0000313" key="2">
    <source>
        <dbReference type="EMBL" id="ONK66573.1"/>
    </source>
</evidence>
<accession>A0A5P1ELP9</accession>
<protein>
    <submittedName>
        <fullName evidence="2">Uncharacterized protein</fullName>
    </submittedName>
</protein>